<evidence type="ECO:0000313" key="3">
    <source>
        <dbReference type="EMBL" id="MBL3679349.1"/>
    </source>
</evidence>
<evidence type="ECO:0000256" key="2">
    <source>
        <dbReference type="ARBA" id="ARBA00022737"/>
    </source>
</evidence>
<proteinExistence type="predicted"/>
<dbReference type="SUPFAM" id="SSF51161">
    <property type="entry name" value="Trimeric LpxA-like enzymes"/>
    <property type="match status" value="1"/>
</dbReference>
<evidence type="ECO:0000256" key="1">
    <source>
        <dbReference type="ARBA" id="ARBA00022679"/>
    </source>
</evidence>
<dbReference type="InterPro" id="IPR018357">
    <property type="entry name" value="Hexapep_transf_CS"/>
</dbReference>
<comment type="caution">
    <text evidence="3">The sequence shown here is derived from an EMBL/GenBank/DDBJ whole genome shotgun (WGS) entry which is preliminary data.</text>
</comment>
<name>A0ABS1SIP2_9MICO</name>
<reference evidence="3 4" key="1">
    <citation type="submission" date="2018-09" db="EMBL/GenBank/DDBJ databases">
        <title>Comparative genomics of Leucobacter spp.</title>
        <authorList>
            <person name="Reis A.C."/>
            <person name="Kolvenbach B.A."/>
            <person name="Corvini P.F.X."/>
            <person name="Nunes O.C."/>
        </authorList>
    </citation>
    <scope>NUCLEOTIDE SEQUENCE [LARGE SCALE GENOMIC DNA]</scope>
    <source>
        <strain evidence="3 4">TAN 31504</strain>
    </source>
</reference>
<evidence type="ECO:0000313" key="4">
    <source>
        <dbReference type="Proteomes" id="UP001645859"/>
    </source>
</evidence>
<dbReference type="EMBL" id="QYAC01000004">
    <property type="protein sequence ID" value="MBL3679349.1"/>
    <property type="molecule type" value="Genomic_DNA"/>
</dbReference>
<keyword evidence="4" id="KW-1185">Reference proteome</keyword>
<protein>
    <submittedName>
        <fullName evidence="3">Gamma carbonic anhydrase family protein</fullName>
    </submittedName>
</protein>
<dbReference type="CDD" id="cd04645">
    <property type="entry name" value="LbH_gamma_CA_like"/>
    <property type="match status" value="1"/>
</dbReference>
<accession>A0ABS1SIP2</accession>
<organism evidence="3 4">
    <name type="scientific">Leucobacter chromiireducens subsp. solipictus</name>
    <dbReference type="NCBI Taxonomy" id="398235"/>
    <lineage>
        <taxon>Bacteria</taxon>
        <taxon>Bacillati</taxon>
        <taxon>Actinomycetota</taxon>
        <taxon>Actinomycetes</taxon>
        <taxon>Micrococcales</taxon>
        <taxon>Microbacteriaceae</taxon>
        <taxon>Leucobacter</taxon>
    </lineage>
</organism>
<dbReference type="RefSeq" id="WP_202344858.1">
    <property type="nucleotide sequence ID" value="NZ_BAAAPI010000015.1"/>
</dbReference>
<dbReference type="InterPro" id="IPR001451">
    <property type="entry name" value="Hexapep"/>
</dbReference>
<keyword evidence="2" id="KW-0677">Repeat</keyword>
<dbReference type="Proteomes" id="UP001645859">
    <property type="component" value="Unassembled WGS sequence"/>
</dbReference>
<dbReference type="PANTHER" id="PTHR13061:SF29">
    <property type="entry name" value="GAMMA CARBONIC ANHYDRASE-LIKE 1, MITOCHONDRIAL-RELATED"/>
    <property type="match status" value="1"/>
</dbReference>
<dbReference type="PANTHER" id="PTHR13061">
    <property type="entry name" value="DYNACTIN SUBUNIT P25"/>
    <property type="match status" value="1"/>
</dbReference>
<dbReference type="PROSITE" id="PS00101">
    <property type="entry name" value="HEXAPEP_TRANSFERASES"/>
    <property type="match status" value="1"/>
</dbReference>
<dbReference type="Pfam" id="PF14602">
    <property type="entry name" value="Hexapep_2"/>
    <property type="match status" value="1"/>
</dbReference>
<dbReference type="Gene3D" id="2.160.10.10">
    <property type="entry name" value="Hexapeptide repeat proteins"/>
    <property type="match status" value="1"/>
</dbReference>
<dbReference type="InterPro" id="IPR050484">
    <property type="entry name" value="Transf_Hexapept/Carb_Anhydrase"/>
</dbReference>
<sequence length="194" mass="19600">MSATIPAGLVIPLDAARTPEVHGSVWLAPGSVVVGAVRIAEDASIWYHAVVRGDSDAIEIGARANLQDGVVIHTHRGGHPAVIGADVSIGHNAVVHGATIEDGALIGMSATVLNGATVGTGSLVAAGALVPQGVVIPPHSLVAGVPARVVRELRAEERDSLTENAAAYLGYTALHRTATRGAGDEMEAGARDAL</sequence>
<dbReference type="InterPro" id="IPR011004">
    <property type="entry name" value="Trimer_LpxA-like_sf"/>
</dbReference>
<gene>
    <name evidence="3" type="ORF">D3230_08575</name>
</gene>
<dbReference type="InterPro" id="IPR047324">
    <property type="entry name" value="LbH_gamma_CA-like"/>
</dbReference>
<keyword evidence="1" id="KW-0808">Transferase</keyword>